<reference evidence="2 3" key="1">
    <citation type="submission" date="2024-04" db="EMBL/GenBank/DDBJ databases">
        <title>whole genome sequencing of Lutimonas vermicola strain IMCC1616.</title>
        <authorList>
            <person name="Bae S.S."/>
        </authorList>
    </citation>
    <scope>NUCLEOTIDE SEQUENCE [LARGE SCALE GENOMIC DNA]</scope>
    <source>
        <strain evidence="2 3">IMCC1616</strain>
    </source>
</reference>
<dbReference type="InterPro" id="IPR001509">
    <property type="entry name" value="Epimerase_deHydtase"/>
</dbReference>
<dbReference type="PANTHER" id="PTHR43245">
    <property type="entry name" value="BIFUNCTIONAL POLYMYXIN RESISTANCE PROTEIN ARNA"/>
    <property type="match status" value="1"/>
</dbReference>
<accession>A0ABU9KZT5</accession>
<feature type="domain" description="NAD-dependent epimerase/dehydratase" evidence="1">
    <location>
        <begin position="3"/>
        <end position="212"/>
    </location>
</feature>
<comment type="caution">
    <text evidence="2">The sequence shown here is derived from an EMBL/GenBank/DDBJ whole genome shotgun (WGS) entry which is preliminary data.</text>
</comment>
<dbReference type="RefSeq" id="WP_342159502.1">
    <property type="nucleotide sequence ID" value="NZ_JBCDNA010000001.1"/>
</dbReference>
<sequence>MKILFIGGTGNISRASSALAIERGMDLYLLNRGNTSTAMEGARNLKADINDKSKVLSLIKEHYFDVVVNWIAFTPEDIQRDYELFKDHTDQYIFISSASCYQKPLSYPVITESTPLINPFWDYSRSKIACEDLLTNLYRQHDFPITIVRPSLTYDTVIPVPIGGWKEYTIIDRIKKGKKIIVHGDGSSLWTITHANDFAIGFLGLIGHQQAIGQSFHITSDEILTWNQIYDAVALAAGKQAMKVYIPSDYLGTFDKNLRGSLLGDKAVSTIFDNSKIRSFVPEFNPVIRFKDGIRNTIHWFEEKQERMIIKNKTNEFMDRIINTYTRP</sequence>
<dbReference type="EMBL" id="JBCDNA010000001">
    <property type="protein sequence ID" value="MEL4455634.1"/>
    <property type="molecule type" value="Genomic_DNA"/>
</dbReference>
<dbReference type="InterPro" id="IPR050177">
    <property type="entry name" value="Lipid_A_modif_metabolic_enz"/>
</dbReference>
<dbReference type="Gene3D" id="3.40.50.720">
    <property type="entry name" value="NAD(P)-binding Rossmann-like Domain"/>
    <property type="match status" value="1"/>
</dbReference>
<name>A0ABU9KZT5_9FLAO</name>
<evidence type="ECO:0000313" key="2">
    <source>
        <dbReference type="EMBL" id="MEL4455634.1"/>
    </source>
</evidence>
<evidence type="ECO:0000313" key="3">
    <source>
        <dbReference type="Proteomes" id="UP001474120"/>
    </source>
</evidence>
<keyword evidence="3" id="KW-1185">Reference proteome</keyword>
<dbReference type="Proteomes" id="UP001474120">
    <property type="component" value="Unassembled WGS sequence"/>
</dbReference>
<dbReference type="SUPFAM" id="SSF51735">
    <property type="entry name" value="NAD(P)-binding Rossmann-fold domains"/>
    <property type="match status" value="1"/>
</dbReference>
<dbReference type="InterPro" id="IPR036291">
    <property type="entry name" value="NAD(P)-bd_dom_sf"/>
</dbReference>
<organism evidence="2 3">
    <name type="scientific">Lutimonas vermicola</name>
    <dbReference type="NCBI Taxonomy" id="414288"/>
    <lineage>
        <taxon>Bacteria</taxon>
        <taxon>Pseudomonadati</taxon>
        <taxon>Bacteroidota</taxon>
        <taxon>Flavobacteriia</taxon>
        <taxon>Flavobacteriales</taxon>
        <taxon>Flavobacteriaceae</taxon>
        <taxon>Lutimonas</taxon>
    </lineage>
</organism>
<gene>
    <name evidence="2" type="ORF">AABB81_06980</name>
</gene>
<evidence type="ECO:0000259" key="1">
    <source>
        <dbReference type="Pfam" id="PF01370"/>
    </source>
</evidence>
<proteinExistence type="predicted"/>
<dbReference type="Pfam" id="PF01370">
    <property type="entry name" value="Epimerase"/>
    <property type="match status" value="1"/>
</dbReference>
<dbReference type="CDD" id="cd05265">
    <property type="entry name" value="SDR_a1"/>
    <property type="match status" value="1"/>
</dbReference>
<protein>
    <submittedName>
        <fullName evidence="2">SDR family oxidoreductase</fullName>
    </submittedName>
</protein>